<keyword evidence="5" id="KW-0560">Oxidoreductase</keyword>
<feature type="chain" id="PRO_5046972457" description="FAD-binding PCMH-type domain-containing protein" evidence="6">
    <location>
        <begin position="17"/>
        <end position="500"/>
    </location>
</feature>
<evidence type="ECO:0000256" key="4">
    <source>
        <dbReference type="ARBA" id="ARBA00022827"/>
    </source>
</evidence>
<evidence type="ECO:0000256" key="3">
    <source>
        <dbReference type="ARBA" id="ARBA00022630"/>
    </source>
</evidence>
<dbReference type="SUPFAM" id="SSF56176">
    <property type="entry name" value="FAD-binding/transporter-associated domain-like"/>
    <property type="match status" value="1"/>
</dbReference>
<evidence type="ECO:0000313" key="8">
    <source>
        <dbReference type="EMBL" id="KAL1839220.1"/>
    </source>
</evidence>
<comment type="cofactor">
    <cofactor evidence="1">
        <name>FAD</name>
        <dbReference type="ChEBI" id="CHEBI:57692"/>
    </cofactor>
</comment>
<organism evidence="8 9">
    <name type="scientific">Humicola insolens</name>
    <name type="common">Soft-rot fungus</name>
    <dbReference type="NCBI Taxonomy" id="85995"/>
    <lineage>
        <taxon>Eukaryota</taxon>
        <taxon>Fungi</taxon>
        <taxon>Dikarya</taxon>
        <taxon>Ascomycota</taxon>
        <taxon>Pezizomycotina</taxon>
        <taxon>Sordariomycetes</taxon>
        <taxon>Sordariomycetidae</taxon>
        <taxon>Sordariales</taxon>
        <taxon>Chaetomiaceae</taxon>
        <taxon>Mycothermus</taxon>
    </lineage>
</organism>
<keyword evidence="6" id="KW-0732">Signal</keyword>
<dbReference type="InterPro" id="IPR016166">
    <property type="entry name" value="FAD-bd_PCMH"/>
</dbReference>
<protein>
    <recommendedName>
        <fullName evidence="7">FAD-binding PCMH-type domain-containing protein</fullName>
    </recommendedName>
</protein>
<keyword evidence="9" id="KW-1185">Reference proteome</keyword>
<feature type="domain" description="FAD-binding PCMH-type" evidence="7">
    <location>
        <begin position="56"/>
        <end position="229"/>
    </location>
</feature>
<gene>
    <name evidence="8" type="ORF">VTJ49DRAFT_1738</name>
</gene>
<evidence type="ECO:0000313" key="9">
    <source>
        <dbReference type="Proteomes" id="UP001583172"/>
    </source>
</evidence>
<keyword evidence="4" id="KW-0274">FAD</keyword>
<dbReference type="PROSITE" id="PS51387">
    <property type="entry name" value="FAD_PCMH"/>
    <property type="match status" value="1"/>
</dbReference>
<dbReference type="PANTHER" id="PTHR42973:SF39">
    <property type="entry name" value="FAD-BINDING PCMH-TYPE DOMAIN-CONTAINING PROTEIN"/>
    <property type="match status" value="1"/>
</dbReference>
<name>A0ABR3VBI8_HUMIN</name>
<feature type="signal peptide" evidence="6">
    <location>
        <begin position="1"/>
        <end position="16"/>
    </location>
</feature>
<dbReference type="EMBL" id="JAZGSY010000169">
    <property type="protein sequence ID" value="KAL1839220.1"/>
    <property type="molecule type" value="Genomic_DNA"/>
</dbReference>
<dbReference type="InterPro" id="IPR050416">
    <property type="entry name" value="FAD-linked_Oxidoreductase"/>
</dbReference>
<dbReference type="InterPro" id="IPR016169">
    <property type="entry name" value="FAD-bd_PCMH_sub2"/>
</dbReference>
<proteinExistence type="inferred from homology"/>
<comment type="similarity">
    <text evidence="2">Belongs to the oxygen-dependent FAD-linked oxidoreductase family.</text>
</comment>
<dbReference type="Gene3D" id="3.40.462.20">
    <property type="match status" value="1"/>
</dbReference>
<evidence type="ECO:0000256" key="5">
    <source>
        <dbReference type="ARBA" id="ARBA00023002"/>
    </source>
</evidence>
<keyword evidence="3" id="KW-0285">Flavoprotein</keyword>
<reference evidence="8 9" key="1">
    <citation type="journal article" date="2024" name="Commun. Biol.">
        <title>Comparative genomic analysis of thermophilic fungi reveals convergent evolutionary adaptations and gene losses.</title>
        <authorList>
            <person name="Steindorff A.S."/>
            <person name="Aguilar-Pontes M.V."/>
            <person name="Robinson A.J."/>
            <person name="Andreopoulos B."/>
            <person name="LaButti K."/>
            <person name="Kuo A."/>
            <person name="Mondo S."/>
            <person name="Riley R."/>
            <person name="Otillar R."/>
            <person name="Haridas S."/>
            <person name="Lipzen A."/>
            <person name="Grimwood J."/>
            <person name="Schmutz J."/>
            <person name="Clum A."/>
            <person name="Reid I.D."/>
            <person name="Moisan M.C."/>
            <person name="Butler G."/>
            <person name="Nguyen T.T.M."/>
            <person name="Dewar K."/>
            <person name="Conant G."/>
            <person name="Drula E."/>
            <person name="Henrissat B."/>
            <person name="Hansel C."/>
            <person name="Singer S."/>
            <person name="Hutchinson M.I."/>
            <person name="de Vries R.P."/>
            <person name="Natvig D.O."/>
            <person name="Powell A.J."/>
            <person name="Tsang A."/>
            <person name="Grigoriev I.V."/>
        </authorList>
    </citation>
    <scope>NUCLEOTIDE SEQUENCE [LARGE SCALE GENOMIC DNA]</scope>
    <source>
        <strain evidence="8 9">CBS 620.91</strain>
    </source>
</reference>
<evidence type="ECO:0000259" key="7">
    <source>
        <dbReference type="PROSITE" id="PS51387"/>
    </source>
</evidence>
<evidence type="ECO:0000256" key="2">
    <source>
        <dbReference type="ARBA" id="ARBA00005466"/>
    </source>
</evidence>
<dbReference type="Pfam" id="PF01565">
    <property type="entry name" value="FAD_binding_4"/>
    <property type="match status" value="1"/>
</dbReference>
<dbReference type="PANTHER" id="PTHR42973">
    <property type="entry name" value="BINDING OXIDOREDUCTASE, PUTATIVE (AFU_ORTHOLOGUE AFUA_1G17690)-RELATED"/>
    <property type="match status" value="1"/>
</dbReference>
<comment type="caution">
    <text evidence="8">The sequence shown here is derived from an EMBL/GenBank/DDBJ whole genome shotgun (WGS) entry which is preliminary data.</text>
</comment>
<dbReference type="Proteomes" id="UP001583172">
    <property type="component" value="Unassembled WGS sequence"/>
</dbReference>
<sequence>MRLIIALSTAATLAAAAAVNQKRAALDDCLLDAGVPTSTPGTTDWTIDAHAFNQRLKYTPAAIAAPTTIEHVRLAVECAVQVGGVKVTAKSGGHSYASFGLGGEDGHLVVQLDRMDEVELDTETGIATVQAGARLGHVATVLIEEGRDFSHGTCPGVGVSGHTLHGGFGFSSHTHGLALDWAVGATVVLANGTIVEASTTENPSLFWALRGAGSNFGIVVTWRFRTFVVPETVTAFEVNLPQWRTNATTLAKGLAELQDWLASGGMPKEMNMRLLGNGFQVQLQGLYHGDSEGMRAALAPLLPRLGTGVNATGVREYDWMGGFRHYAYSAQIDVRRPHRQAETFYAKSLVTGALPEDVLQRVAEYWVTKPATAARGRSWYVLIDMYGGPNSAITQVPKDETSYAYRDPQKHLFLYQFNDGSFFGQYPANGFEFLDGWVKTFTDGLWEDWGMYINYADPRLERERAQEVYYRESLPRLRQLKKQLDPDELFYYPQAIKPAE</sequence>
<dbReference type="InterPro" id="IPR036318">
    <property type="entry name" value="FAD-bd_PCMH-like_sf"/>
</dbReference>
<evidence type="ECO:0000256" key="1">
    <source>
        <dbReference type="ARBA" id="ARBA00001974"/>
    </source>
</evidence>
<dbReference type="InterPro" id="IPR006094">
    <property type="entry name" value="Oxid_FAD_bind_N"/>
</dbReference>
<accession>A0ABR3VBI8</accession>
<dbReference type="InterPro" id="IPR012951">
    <property type="entry name" value="BBE"/>
</dbReference>
<evidence type="ECO:0000256" key="6">
    <source>
        <dbReference type="SAM" id="SignalP"/>
    </source>
</evidence>
<dbReference type="Gene3D" id="3.30.465.10">
    <property type="match status" value="1"/>
</dbReference>
<dbReference type="Pfam" id="PF08031">
    <property type="entry name" value="BBE"/>
    <property type="match status" value="1"/>
</dbReference>